<comment type="caution">
    <text evidence="4">The sequence shown here is derived from an EMBL/GenBank/DDBJ whole genome shotgun (WGS) entry which is preliminary data.</text>
</comment>
<dbReference type="EMBL" id="WMBQ01000002">
    <property type="protein sequence ID" value="MTD95829.1"/>
    <property type="molecule type" value="Genomic_DNA"/>
</dbReference>
<evidence type="ECO:0000256" key="2">
    <source>
        <dbReference type="RuleBase" id="RU003616"/>
    </source>
</evidence>
<protein>
    <submittedName>
        <fullName evidence="4">Hsp20 family protein</fullName>
    </submittedName>
</protein>
<dbReference type="Pfam" id="PF00011">
    <property type="entry name" value="HSP20"/>
    <property type="match status" value="1"/>
</dbReference>
<organism evidence="4 5">
    <name type="scientific">Hyphomicrobium album</name>
    <dbReference type="NCBI Taxonomy" id="2665159"/>
    <lineage>
        <taxon>Bacteria</taxon>
        <taxon>Pseudomonadati</taxon>
        <taxon>Pseudomonadota</taxon>
        <taxon>Alphaproteobacteria</taxon>
        <taxon>Hyphomicrobiales</taxon>
        <taxon>Hyphomicrobiaceae</taxon>
        <taxon>Hyphomicrobium</taxon>
    </lineage>
</organism>
<comment type="similarity">
    <text evidence="1 2">Belongs to the small heat shock protein (HSP20) family.</text>
</comment>
<evidence type="ECO:0000259" key="3">
    <source>
        <dbReference type="PROSITE" id="PS01031"/>
    </source>
</evidence>
<feature type="domain" description="SHSP" evidence="3">
    <location>
        <begin position="27"/>
        <end position="131"/>
    </location>
</feature>
<name>A0A6I3KMY7_9HYPH</name>
<accession>A0A6I3KMY7</accession>
<evidence type="ECO:0000256" key="1">
    <source>
        <dbReference type="PROSITE-ProRule" id="PRU00285"/>
    </source>
</evidence>
<gene>
    <name evidence="4" type="ORF">GIW81_15930</name>
</gene>
<dbReference type="InterPro" id="IPR002068">
    <property type="entry name" value="A-crystallin/Hsp20_dom"/>
</dbReference>
<dbReference type="CDD" id="cd06464">
    <property type="entry name" value="ACD_sHsps-like"/>
    <property type="match status" value="1"/>
</dbReference>
<dbReference type="InterPro" id="IPR008978">
    <property type="entry name" value="HSP20-like_chaperone"/>
</dbReference>
<proteinExistence type="inferred from homology"/>
<dbReference type="Gene3D" id="2.60.40.790">
    <property type="match status" value="1"/>
</dbReference>
<sequence length="131" mass="14521">MWSEACEMLARAERMHRQFFQPVRSVSRLPAWEPPADVLESAEDVLVVVALPGVKPESVEVAIDSGGDLLVAGARTVPPELRSAVIHRLELPQGRFERRLRLPPGSYSNVRHKFVDGCLLVLLSKSEPSRG</sequence>
<dbReference type="AlphaFoldDB" id="A0A6I3KMY7"/>
<evidence type="ECO:0000313" key="5">
    <source>
        <dbReference type="Proteomes" id="UP000440694"/>
    </source>
</evidence>
<dbReference type="SUPFAM" id="SSF49764">
    <property type="entry name" value="HSP20-like chaperones"/>
    <property type="match status" value="1"/>
</dbReference>
<evidence type="ECO:0000313" key="4">
    <source>
        <dbReference type="EMBL" id="MTD95829.1"/>
    </source>
</evidence>
<keyword evidence="5" id="KW-1185">Reference proteome</keyword>
<reference evidence="4 5" key="1">
    <citation type="submission" date="2019-11" db="EMBL/GenBank/DDBJ databases">
        <title>Identification of a novel strain.</title>
        <authorList>
            <person name="Xu Q."/>
            <person name="Wang G."/>
        </authorList>
    </citation>
    <scope>NUCLEOTIDE SEQUENCE [LARGE SCALE GENOMIC DNA]</scope>
    <source>
        <strain evidence="5">xq</strain>
    </source>
</reference>
<dbReference type="PROSITE" id="PS01031">
    <property type="entry name" value="SHSP"/>
    <property type="match status" value="1"/>
</dbReference>
<dbReference type="Proteomes" id="UP000440694">
    <property type="component" value="Unassembled WGS sequence"/>
</dbReference>